<gene>
    <name evidence="1" type="ORF">HDF23_001438</name>
</gene>
<comment type="caution">
    <text evidence="1">The sequence shown here is derived from an EMBL/GenBank/DDBJ whole genome shotgun (WGS) entry which is preliminary data.</text>
</comment>
<keyword evidence="2" id="KW-1185">Reference proteome</keyword>
<sequence length="165" mass="19587">MEQYRADIWQFYQNKKNSGELSLNLKHPTAAKLRNECLLLFRKGLDKSDYRMLRSFLERPENEEIYESAIRRFDPDKFKPLNNFLKKGTNTDEKNIELLAWLIDFRPRPYSNYKVTFGYSTEIAPTLMATDERLNRKEVTLEYPSGVKLFVDAYDFSLIAQLVRL</sequence>
<name>A0ABR6PGG9_9SPHI</name>
<dbReference type="Proteomes" id="UP000541583">
    <property type="component" value="Unassembled WGS sequence"/>
</dbReference>
<evidence type="ECO:0000313" key="2">
    <source>
        <dbReference type="Proteomes" id="UP000541583"/>
    </source>
</evidence>
<reference evidence="1 2" key="1">
    <citation type="submission" date="2020-08" db="EMBL/GenBank/DDBJ databases">
        <title>Genomic Encyclopedia of Type Strains, Phase IV (KMG-V): Genome sequencing to study the core and pangenomes of soil and plant-associated prokaryotes.</title>
        <authorList>
            <person name="Whitman W."/>
        </authorList>
    </citation>
    <scope>NUCLEOTIDE SEQUENCE [LARGE SCALE GENOMIC DNA]</scope>
    <source>
        <strain evidence="1 2">ANJLi2</strain>
    </source>
</reference>
<accession>A0ABR6PGG9</accession>
<organism evidence="1 2">
    <name type="scientific">Mucilaginibacter lappiensis</name>
    <dbReference type="NCBI Taxonomy" id="354630"/>
    <lineage>
        <taxon>Bacteria</taxon>
        <taxon>Pseudomonadati</taxon>
        <taxon>Bacteroidota</taxon>
        <taxon>Sphingobacteriia</taxon>
        <taxon>Sphingobacteriales</taxon>
        <taxon>Sphingobacteriaceae</taxon>
        <taxon>Mucilaginibacter</taxon>
    </lineage>
</organism>
<proteinExistence type="predicted"/>
<dbReference type="RefSeq" id="WP_076370800.1">
    <property type="nucleotide sequence ID" value="NZ_FTMG01000002.1"/>
</dbReference>
<dbReference type="EMBL" id="JACHCB010000002">
    <property type="protein sequence ID" value="MBB6108703.1"/>
    <property type="molecule type" value="Genomic_DNA"/>
</dbReference>
<evidence type="ECO:0000313" key="1">
    <source>
        <dbReference type="EMBL" id="MBB6108703.1"/>
    </source>
</evidence>
<protein>
    <submittedName>
        <fullName evidence="1">Uncharacterized protein</fullName>
    </submittedName>
</protein>